<dbReference type="CDD" id="cd21669">
    <property type="entry name" value="SMP_SF"/>
    <property type="match status" value="1"/>
</dbReference>
<evidence type="ECO:0000256" key="7">
    <source>
        <dbReference type="SAM" id="Phobius"/>
    </source>
</evidence>
<protein>
    <recommendedName>
        <fullName evidence="12">C2 domain-containing protein</fullName>
    </recommendedName>
</protein>
<gene>
    <name evidence="10" type="ORF">CYME_CMF052C</name>
</gene>
<dbReference type="SMART" id="SM00239">
    <property type="entry name" value="C2"/>
    <property type="match status" value="1"/>
</dbReference>
<dbReference type="GeneID" id="16993078"/>
<dbReference type="Gene3D" id="2.60.40.150">
    <property type="entry name" value="C2 domain"/>
    <property type="match status" value="1"/>
</dbReference>
<reference evidence="10 11" key="1">
    <citation type="journal article" date="2004" name="Nature">
        <title>Genome sequence of the ultrasmall unicellular red alga Cyanidioschyzon merolae 10D.</title>
        <authorList>
            <person name="Matsuzaki M."/>
            <person name="Misumi O."/>
            <person name="Shin-i T."/>
            <person name="Maruyama S."/>
            <person name="Takahara M."/>
            <person name="Miyagishima S."/>
            <person name="Mori T."/>
            <person name="Nishida K."/>
            <person name="Yagisawa F."/>
            <person name="Nishida K."/>
            <person name="Yoshida Y."/>
            <person name="Nishimura Y."/>
            <person name="Nakao S."/>
            <person name="Kobayashi T."/>
            <person name="Momoyama Y."/>
            <person name="Higashiyama T."/>
            <person name="Minoda A."/>
            <person name="Sano M."/>
            <person name="Nomoto H."/>
            <person name="Oishi K."/>
            <person name="Hayashi H."/>
            <person name="Ohta F."/>
            <person name="Nishizaka S."/>
            <person name="Haga S."/>
            <person name="Miura S."/>
            <person name="Morishita T."/>
            <person name="Kabeya Y."/>
            <person name="Terasawa K."/>
            <person name="Suzuki Y."/>
            <person name="Ishii Y."/>
            <person name="Asakawa S."/>
            <person name="Takano H."/>
            <person name="Ohta N."/>
            <person name="Kuroiwa H."/>
            <person name="Tanaka K."/>
            <person name="Shimizu N."/>
            <person name="Sugano S."/>
            <person name="Sato N."/>
            <person name="Nozaki H."/>
            <person name="Ogasawara N."/>
            <person name="Kohara Y."/>
            <person name="Kuroiwa T."/>
        </authorList>
    </citation>
    <scope>NUCLEOTIDE SEQUENCE [LARGE SCALE GENOMIC DNA]</scope>
    <source>
        <strain evidence="10 11">10D</strain>
    </source>
</reference>
<evidence type="ECO:0008006" key="12">
    <source>
        <dbReference type="Google" id="ProtNLM"/>
    </source>
</evidence>
<evidence type="ECO:0000256" key="1">
    <source>
        <dbReference type="ARBA" id="ARBA00004370"/>
    </source>
</evidence>
<name>M1V733_CYAM1</name>
<dbReference type="Pfam" id="PF25669">
    <property type="entry name" value="SMP_MUG190-like"/>
    <property type="match status" value="1"/>
</dbReference>
<dbReference type="AlphaFoldDB" id="M1V733"/>
<dbReference type="Pfam" id="PF00168">
    <property type="entry name" value="C2"/>
    <property type="match status" value="1"/>
</dbReference>
<dbReference type="InterPro" id="IPR000008">
    <property type="entry name" value="C2_dom"/>
</dbReference>
<dbReference type="PANTHER" id="PTHR47261">
    <property type="entry name" value="CALCIUM-DEPENDENT LIPID-BINDING (CALB DOMAIN) FAMILY PROTEIN"/>
    <property type="match status" value="1"/>
</dbReference>
<feature type="compositionally biased region" description="Acidic residues" evidence="6">
    <location>
        <begin position="565"/>
        <end position="581"/>
    </location>
</feature>
<dbReference type="KEGG" id="cme:CYME_CMF052C"/>
<feature type="compositionally biased region" description="Polar residues" evidence="6">
    <location>
        <begin position="784"/>
        <end position="798"/>
    </location>
</feature>
<dbReference type="PANTHER" id="PTHR47261:SF2">
    <property type="entry name" value="CALCIUM-DEPENDENT LIPID-BINDING (CALB DOMAIN) FAMILY PROTEIN"/>
    <property type="match status" value="1"/>
</dbReference>
<keyword evidence="4" id="KW-0446">Lipid-binding</keyword>
<evidence type="ECO:0000313" key="11">
    <source>
        <dbReference type="Proteomes" id="UP000007014"/>
    </source>
</evidence>
<evidence type="ECO:0000256" key="4">
    <source>
        <dbReference type="ARBA" id="ARBA00023121"/>
    </source>
</evidence>
<feature type="domain" description="SMP-LTD" evidence="9">
    <location>
        <begin position="327"/>
        <end position="518"/>
    </location>
</feature>
<keyword evidence="11" id="KW-1185">Reference proteome</keyword>
<dbReference type="Proteomes" id="UP000007014">
    <property type="component" value="Chromosome 6"/>
</dbReference>
<dbReference type="OrthoDB" id="1029639at2759"/>
<dbReference type="SUPFAM" id="SSF49562">
    <property type="entry name" value="C2 domain (Calcium/lipid-binding domain, CaLB)"/>
    <property type="match status" value="1"/>
</dbReference>
<feature type="transmembrane region" description="Helical" evidence="7">
    <location>
        <begin position="251"/>
        <end position="267"/>
    </location>
</feature>
<evidence type="ECO:0000256" key="3">
    <source>
        <dbReference type="ARBA" id="ARBA00023055"/>
    </source>
</evidence>
<evidence type="ECO:0000256" key="6">
    <source>
        <dbReference type="SAM" id="MobiDB-lite"/>
    </source>
</evidence>
<dbReference type="GO" id="GO:0008289">
    <property type="term" value="F:lipid binding"/>
    <property type="evidence" value="ECO:0007669"/>
    <property type="project" value="UniProtKB-KW"/>
</dbReference>
<evidence type="ECO:0000259" key="9">
    <source>
        <dbReference type="PROSITE" id="PS51847"/>
    </source>
</evidence>
<feature type="transmembrane region" description="Helical" evidence="7">
    <location>
        <begin position="228"/>
        <end position="245"/>
    </location>
</feature>
<dbReference type="GO" id="GO:0006869">
    <property type="term" value="P:lipid transport"/>
    <property type="evidence" value="ECO:0007669"/>
    <property type="project" value="UniProtKB-KW"/>
</dbReference>
<feature type="region of interest" description="Disordered" evidence="6">
    <location>
        <begin position="550"/>
        <end position="581"/>
    </location>
</feature>
<dbReference type="RefSeq" id="XP_005535720.1">
    <property type="nucleotide sequence ID" value="XM_005535663.1"/>
</dbReference>
<organism evidence="10 11">
    <name type="scientific">Cyanidioschyzon merolae (strain NIES-3377 / 10D)</name>
    <name type="common">Unicellular red alga</name>
    <dbReference type="NCBI Taxonomy" id="280699"/>
    <lineage>
        <taxon>Eukaryota</taxon>
        <taxon>Rhodophyta</taxon>
        <taxon>Bangiophyceae</taxon>
        <taxon>Cyanidiales</taxon>
        <taxon>Cyanidiaceae</taxon>
        <taxon>Cyanidioschyzon</taxon>
    </lineage>
</organism>
<reference evidence="10 11" key="2">
    <citation type="journal article" date="2007" name="BMC Biol.">
        <title>A 100%-complete sequence reveals unusually simple genomic features in the hot-spring red alga Cyanidioschyzon merolae.</title>
        <authorList>
            <person name="Nozaki H."/>
            <person name="Takano H."/>
            <person name="Misumi O."/>
            <person name="Terasawa K."/>
            <person name="Matsuzaki M."/>
            <person name="Maruyama S."/>
            <person name="Nishida K."/>
            <person name="Yagisawa F."/>
            <person name="Yoshida Y."/>
            <person name="Fujiwara T."/>
            <person name="Takio S."/>
            <person name="Tamura K."/>
            <person name="Chung S.J."/>
            <person name="Nakamura S."/>
            <person name="Kuroiwa H."/>
            <person name="Tanaka K."/>
            <person name="Sato N."/>
            <person name="Kuroiwa T."/>
        </authorList>
    </citation>
    <scope>NUCLEOTIDE SEQUENCE [LARGE SCALE GENOMIC DNA]</scope>
    <source>
        <strain evidence="10 11">10D</strain>
    </source>
</reference>
<feature type="region of interest" description="Disordered" evidence="6">
    <location>
        <begin position="44"/>
        <end position="66"/>
    </location>
</feature>
<keyword evidence="5 7" id="KW-0472">Membrane</keyword>
<feature type="domain" description="C2" evidence="8">
    <location>
        <begin position="571"/>
        <end position="692"/>
    </location>
</feature>
<feature type="compositionally biased region" description="Polar residues" evidence="6">
    <location>
        <begin position="300"/>
        <end position="310"/>
    </location>
</feature>
<feature type="compositionally biased region" description="Basic residues" evidence="6">
    <location>
        <begin position="57"/>
        <end position="66"/>
    </location>
</feature>
<keyword evidence="2" id="KW-0813">Transport</keyword>
<dbReference type="STRING" id="280699.M1V733"/>
<feature type="region of interest" description="Disordered" evidence="6">
    <location>
        <begin position="288"/>
        <end position="311"/>
    </location>
</feature>
<proteinExistence type="predicted"/>
<keyword evidence="3" id="KW-0445">Lipid transport</keyword>
<dbReference type="PROSITE" id="PS51847">
    <property type="entry name" value="SMP"/>
    <property type="match status" value="1"/>
</dbReference>
<comment type="subcellular location">
    <subcellularLocation>
        <location evidence="1">Membrane</location>
    </subcellularLocation>
</comment>
<dbReference type="HOGENOM" id="CLU_348319_0_0_1"/>
<dbReference type="CDD" id="cd00030">
    <property type="entry name" value="C2"/>
    <property type="match status" value="1"/>
</dbReference>
<keyword evidence="7" id="KW-0812">Transmembrane</keyword>
<dbReference type="InterPro" id="IPR031468">
    <property type="entry name" value="SMP_LBD"/>
</dbReference>
<evidence type="ECO:0000259" key="8">
    <source>
        <dbReference type="PROSITE" id="PS50004"/>
    </source>
</evidence>
<accession>M1V733</accession>
<feature type="region of interest" description="Disordered" evidence="6">
    <location>
        <begin position="784"/>
        <end position="810"/>
    </location>
</feature>
<evidence type="ECO:0000256" key="2">
    <source>
        <dbReference type="ARBA" id="ARBA00022448"/>
    </source>
</evidence>
<dbReference type="PROSITE" id="PS50004">
    <property type="entry name" value="C2"/>
    <property type="match status" value="1"/>
</dbReference>
<dbReference type="Gramene" id="CMF052CT">
    <property type="protein sequence ID" value="CMF052CT"/>
    <property type="gene ID" value="CMF052C"/>
</dbReference>
<keyword evidence="7" id="KW-1133">Transmembrane helix</keyword>
<dbReference type="InterPro" id="IPR035892">
    <property type="entry name" value="C2_domain_sf"/>
</dbReference>
<dbReference type="GO" id="GO:0016020">
    <property type="term" value="C:membrane"/>
    <property type="evidence" value="ECO:0007669"/>
    <property type="project" value="UniProtKB-SubCell"/>
</dbReference>
<dbReference type="eggNOG" id="KOG1012">
    <property type="taxonomic scope" value="Eukaryota"/>
</dbReference>
<evidence type="ECO:0000313" key="10">
    <source>
        <dbReference type="EMBL" id="BAM79434.1"/>
    </source>
</evidence>
<sequence>MERQVPCAVGSVQVGTNAPMERHSHSQVSVCFCTGLGPMYEAVSRGRGTRKPQFSVHGKRRPQSRRRGPFTWLRGALPLDALLPHQELQHRQQHFRRHSFSTCQGMKRTVSVPRQSEQCTRLPSVVADATGQRTRATWTRPQRSSHKSIVVCFLDGKRTFRKASRTGFFNPSLMFSQTESRIKTWWTQTLIQIRSFTDEVSKRFADARRRQPVDPAAANRPPLYPDGLYVLLGMWILTYLVVRLGQFVCDLLAFIVAIVVSVFYVPGQARQRRAKKTAELQVDAATSADGGRGAIPEDSASMNTLGSSSAARERQRLQAIAARETTEAESAEWINAAIRKMWRLYNTELSVTGKMILQDLIDANLKNNRPPFVQSVTVERLELHERALRLPSVEKLPTRSDGDLVLLVGVRYDGDAQLHLRVNFGVTQRASFAVPVVVSGLDIDSQLWIRARMIPEAPYLGDVNVALLRRPLIDLQLRPFKVVDVMEIPGLRPFLRKLLTCDIPDLFVLPRRMPILRLSSLEQLQRYARMGAWDGSRNDPCMGALTKARFRRRSESAAPGRDDLSTDDLSDAGESEPDILDDPSLDDGLLIVMLYGARNLSGTTSLGLSNPFCYISVDGITVRSKPDKSTSARSVRGQPIWNQLFELPVRNPNTARLHIEVADRYGLKHRIIGAFSMAVSALRDGQRRDMWVPLRGSVAAESRLHIGVQYQAYVDADNDDLLLLSSSSSSQALRSKAPNIDSIVSMTSLTRMFPLGVPRSSSTSAASAHTVDRDVHVDEANEQGVQASNHTTEENVTPVQVEVIQPPEKR</sequence>
<evidence type="ECO:0000256" key="5">
    <source>
        <dbReference type="ARBA" id="ARBA00023136"/>
    </source>
</evidence>
<dbReference type="EMBL" id="AP006488">
    <property type="protein sequence ID" value="BAM79434.1"/>
    <property type="molecule type" value="Genomic_DNA"/>
</dbReference>